<dbReference type="AlphaFoldDB" id="A0A291LIZ0"/>
<dbReference type="PANTHER" id="PTHR36181:SF4">
    <property type="entry name" value="LAGLIDADG ENDONUCLEASE"/>
    <property type="match status" value="1"/>
</dbReference>
<dbReference type="FunFam" id="3.10.28.10:FF:000010">
    <property type="entry name" value="LAGLIDADG homing endonuclease I-LtrII"/>
    <property type="match status" value="1"/>
</dbReference>
<dbReference type="Gene3D" id="3.10.28.10">
    <property type="entry name" value="Homing endonucleases"/>
    <property type="match status" value="2"/>
</dbReference>
<dbReference type="InterPro" id="IPR027434">
    <property type="entry name" value="Homing_endonucl"/>
</dbReference>
<name>A0A291LIZ0_9PEZI</name>
<geneLocation type="mitochondrion" evidence="2"/>
<sequence length="248" mass="28422">MNMFFFRKTSSREDLAVLMCHFKDYPLITKKFADYWLFREIMDLFNRKGHLTKEGLQQIVNLRASLNKGLSSPCDPADSNVVKQRGEGLKEAFPKTIPVSRPLVNDQVIKDPYWLAGFATGEGCFSVGLYKSRLYKTGFQVSIRFSISQHSCDSKLMESLINYLSCGNYMLHSCRETGEFIVTKFSSIEDTIIPFFQKYPILGVKALDFVNFCQVAYIMKVKGHLTKSGLEQIISLREKMNTKIPFKV</sequence>
<protein>
    <submittedName>
        <fullName evidence="2">LAGLIDADG endonuclease</fullName>
    </submittedName>
</protein>
<organism evidence="2">
    <name type="scientific">Juglanconis juglandina</name>
    <dbReference type="NCBI Taxonomy" id="1940567"/>
    <lineage>
        <taxon>Eukaryota</taxon>
        <taxon>Fungi</taxon>
        <taxon>Dikarya</taxon>
        <taxon>Ascomycota</taxon>
        <taxon>Pezizomycotina</taxon>
        <taxon>Sordariomycetes</taxon>
        <taxon>Sordariomycetidae</taxon>
        <taxon>Diaporthales</taxon>
        <taxon>Juglanconidaceae</taxon>
        <taxon>Juglanconis</taxon>
    </lineage>
</organism>
<dbReference type="PANTHER" id="PTHR36181">
    <property type="entry name" value="INTRON-ENCODED ENDONUCLEASE AI3-RELATED"/>
    <property type="match status" value="1"/>
</dbReference>
<keyword evidence="2" id="KW-0496">Mitochondrion</keyword>
<keyword evidence="2" id="KW-0378">Hydrolase</keyword>
<dbReference type="SUPFAM" id="SSF55608">
    <property type="entry name" value="Homing endonucleases"/>
    <property type="match status" value="2"/>
</dbReference>
<reference evidence="2" key="1">
    <citation type="submission" date="2017-02" db="EMBL/GenBank/DDBJ databases">
        <title>Fungal Comparative Genomics of Melanconis species and Ophiognomonia clavigignenti-juglandacearum at Different Phylogenetic Distances.</title>
        <authorList>
            <person name="Demers J.E."/>
            <person name="Castlebury L.A."/>
        </authorList>
    </citation>
    <scope>NUCLEOTIDE SEQUENCE</scope>
    <source>
        <strain evidence="2">CBS 121083</strain>
    </source>
</reference>
<evidence type="ECO:0000259" key="1">
    <source>
        <dbReference type="Pfam" id="PF00961"/>
    </source>
</evidence>
<dbReference type="GO" id="GO:0004519">
    <property type="term" value="F:endonuclease activity"/>
    <property type="evidence" value="ECO:0007669"/>
    <property type="project" value="UniProtKB-KW"/>
</dbReference>
<dbReference type="GO" id="GO:0005739">
    <property type="term" value="C:mitochondrion"/>
    <property type="evidence" value="ECO:0007669"/>
    <property type="project" value="UniProtKB-ARBA"/>
</dbReference>
<proteinExistence type="predicted"/>
<accession>A0A291LIZ0</accession>
<feature type="domain" description="Homing endonuclease LAGLIDADG" evidence="1">
    <location>
        <begin position="115"/>
        <end position="215"/>
    </location>
</feature>
<keyword evidence="2" id="KW-0255">Endonuclease</keyword>
<evidence type="ECO:0000313" key="2">
    <source>
        <dbReference type="EMBL" id="ATI20507.1"/>
    </source>
</evidence>
<gene>
    <name evidence="2" type="primary">orf248</name>
</gene>
<keyword evidence="2" id="KW-0540">Nuclease</keyword>
<dbReference type="InterPro" id="IPR051289">
    <property type="entry name" value="LAGLIDADG_Endonuclease"/>
</dbReference>
<dbReference type="Pfam" id="PF00961">
    <property type="entry name" value="LAGLIDADG_1"/>
    <property type="match status" value="1"/>
</dbReference>
<dbReference type="EMBL" id="KY575057">
    <property type="protein sequence ID" value="ATI20507.1"/>
    <property type="molecule type" value="Genomic_DNA"/>
</dbReference>
<dbReference type="InterPro" id="IPR004860">
    <property type="entry name" value="LAGLIDADG_dom"/>
</dbReference>